<evidence type="ECO:0000313" key="7">
    <source>
        <dbReference type="EMBL" id="TSC91490.1"/>
    </source>
</evidence>
<dbReference type="AlphaFoldDB" id="A0A554LF41"/>
<accession>A0A554LF41</accession>
<dbReference type="Gene3D" id="3.30.700.10">
    <property type="entry name" value="Glycoprotein, Type 4 Pilin"/>
    <property type="match status" value="1"/>
</dbReference>
<sequence length="136" mass="14209">MRRSKGFTLIELLVVIAIIGILAVLVLLALSSARQSARDAARKSVANSIATANEIYWDRNSDYAASVGDNDATCSGAGATSLVGAALLGCPSQQARSGGADVRWNAVYTYTSSSVWAVTTDLERGGTFSCNQDGCR</sequence>
<dbReference type="PRINTS" id="PR00885">
    <property type="entry name" value="BCTERIALGSPH"/>
</dbReference>
<evidence type="ECO:0000256" key="4">
    <source>
        <dbReference type="ARBA" id="ARBA00022989"/>
    </source>
</evidence>
<evidence type="ECO:0000256" key="1">
    <source>
        <dbReference type="ARBA" id="ARBA00004167"/>
    </source>
</evidence>
<protein>
    <submittedName>
        <fullName evidence="7">Pilin V</fullName>
    </submittedName>
</protein>
<proteinExistence type="predicted"/>
<dbReference type="GO" id="GO:0015627">
    <property type="term" value="C:type II protein secretion system complex"/>
    <property type="evidence" value="ECO:0007669"/>
    <property type="project" value="InterPro"/>
</dbReference>
<dbReference type="Proteomes" id="UP000318296">
    <property type="component" value="Unassembled WGS sequence"/>
</dbReference>
<gene>
    <name evidence="7" type="ORF">CEN92_244</name>
</gene>
<dbReference type="PROSITE" id="PS00409">
    <property type="entry name" value="PROKAR_NTER_METHYL"/>
    <property type="match status" value="1"/>
</dbReference>
<dbReference type="InterPro" id="IPR002416">
    <property type="entry name" value="T2SS_protein-GspH"/>
</dbReference>
<organism evidence="7 8">
    <name type="scientific">Candidatus Berkelbacteria bacterium Licking1014_96</name>
    <dbReference type="NCBI Taxonomy" id="2017149"/>
    <lineage>
        <taxon>Bacteria</taxon>
        <taxon>Candidatus Berkelbacteria</taxon>
    </lineage>
</organism>
<name>A0A554LF41_9BACT</name>
<evidence type="ECO:0000256" key="3">
    <source>
        <dbReference type="ARBA" id="ARBA00022692"/>
    </source>
</evidence>
<dbReference type="SUPFAM" id="SSF54523">
    <property type="entry name" value="Pili subunits"/>
    <property type="match status" value="1"/>
</dbReference>
<dbReference type="PANTHER" id="PTHR30093">
    <property type="entry name" value="GENERAL SECRETION PATHWAY PROTEIN G"/>
    <property type="match status" value="1"/>
</dbReference>
<dbReference type="GO" id="GO:0015628">
    <property type="term" value="P:protein secretion by the type II secretion system"/>
    <property type="evidence" value="ECO:0007669"/>
    <property type="project" value="InterPro"/>
</dbReference>
<evidence type="ECO:0000313" key="8">
    <source>
        <dbReference type="Proteomes" id="UP000318296"/>
    </source>
</evidence>
<comment type="subcellular location">
    <subcellularLocation>
        <location evidence="1">Membrane</location>
        <topology evidence="1">Single-pass membrane protein</topology>
    </subcellularLocation>
</comment>
<keyword evidence="4 6" id="KW-1133">Transmembrane helix</keyword>
<keyword evidence="5 6" id="KW-0472">Membrane</keyword>
<dbReference type="EMBL" id="VMGH01000034">
    <property type="protein sequence ID" value="TSC91490.1"/>
    <property type="molecule type" value="Genomic_DNA"/>
</dbReference>
<dbReference type="InterPro" id="IPR012902">
    <property type="entry name" value="N_methyl_site"/>
</dbReference>
<keyword evidence="2" id="KW-0488">Methylation</keyword>
<evidence type="ECO:0000256" key="2">
    <source>
        <dbReference type="ARBA" id="ARBA00022481"/>
    </source>
</evidence>
<evidence type="ECO:0000256" key="6">
    <source>
        <dbReference type="SAM" id="Phobius"/>
    </source>
</evidence>
<dbReference type="GO" id="GO:0016020">
    <property type="term" value="C:membrane"/>
    <property type="evidence" value="ECO:0007669"/>
    <property type="project" value="UniProtKB-SubCell"/>
</dbReference>
<feature type="transmembrane region" description="Helical" evidence="6">
    <location>
        <begin position="12"/>
        <end position="33"/>
    </location>
</feature>
<reference evidence="7 8" key="1">
    <citation type="submission" date="2017-07" db="EMBL/GenBank/DDBJ databases">
        <title>Mechanisms for carbon and nitrogen cycling indicate functional differentiation within the Candidate Phyla Radiation.</title>
        <authorList>
            <person name="Danczak R.E."/>
            <person name="Johnston M.D."/>
            <person name="Kenah C."/>
            <person name="Slattery M."/>
            <person name="Wrighton K.C."/>
            <person name="Wilkins M.J."/>
        </authorList>
    </citation>
    <scope>NUCLEOTIDE SEQUENCE [LARGE SCALE GENOMIC DNA]</scope>
    <source>
        <strain evidence="7">Licking1014_96</strain>
    </source>
</reference>
<dbReference type="NCBIfam" id="TIGR02532">
    <property type="entry name" value="IV_pilin_GFxxxE"/>
    <property type="match status" value="1"/>
</dbReference>
<keyword evidence="3 6" id="KW-0812">Transmembrane</keyword>
<comment type="caution">
    <text evidence="7">The sequence shown here is derived from an EMBL/GenBank/DDBJ whole genome shotgun (WGS) entry which is preliminary data.</text>
</comment>
<dbReference type="PANTHER" id="PTHR30093:SF44">
    <property type="entry name" value="TYPE II SECRETION SYSTEM CORE PROTEIN G"/>
    <property type="match status" value="1"/>
</dbReference>
<evidence type="ECO:0000256" key="5">
    <source>
        <dbReference type="ARBA" id="ARBA00023136"/>
    </source>
</evidence>
<dbReference type="InterPro" id="IPR045584">
    <property type="entry name" value="Pilin-like"/>
</dbReference>
<dbReference type="Pfam" id="PF07963">
    <property type="entry name" value="N_methyl"/>
    <property type="match status" value="1"/>
</dbReference>